<comment type="caution">
    <text evidence="1">The sequence shown here is derived from an EMBL/GenBank/DDBJ whole genome shotgun (WGS) entry which is preliminary data.</text>
</comment>
<protein>
    <submittedName>
        <fullName evidence="1">Uncharacterized protein</fullName>
    </submittedName>
</protein>
<sequence>MSVTVSTIEASDPQSVTAAAGQLGGHIAELEAAVAEQRAVLARVEAAWQATGGEAAAETAELDIAGQVELRTRLESVRAALTTGGAHLDAIRIGLMELVTALRAMGWTVTDDGLAVAPFFPPVLKHFEPGFTAVIQRLLGLFDEVDGTTADAVRAAVDS</sequence>
<organism evidence="1 2">
    <name type="scientific">Mycolicibacterium obuense</name>
    <dbReference type="NCBI Taxonomy" id="1807"/>
    <lineage>
        <taxon>Bacteria</taxon>
        <taxon>Bacillati</taxon>
        <taxon>Actinomycetota</taxon>
        <taxon>Actinomycetes</taxon>
        <taxon>Mycobacteriales</taxon>
        <taxon>Mycobacteriaceae</taxon>
        <taxon>Mycolicibacterium</taxon>
    </lineage>
</organism>
<dbReference type="InterPro" id="IPR036689">
    <property type="entry name" value="ESAT-6-like_sf"/>
</dbReference>
<dbReference type="Proteomes" id="UP000036313">
    <property type="component" value="Unassembled WGS sequence"/>
</dbReference>
<gene>
    <name evidence="1" type="ORF">MOBUDSM44075_02487</name>
</gene>
<dbReference type="AlphaFoldDB" id="A0A0J6W2P3"/>
<evidence type="ECO:0000313" key="1">
    <source>
        <dbReference type="EMBL" id="KMO75957.1"/>
    </source>
</evidence>
<evidence type="ECO:0000313" key="2">
    <source>
        <dbReference type="Proteomes" id="UP000036313"/>
    </source>
</evidence>
<proteinExistence type="predicted"/>
<dbReference type="PATRIC" id="fig|1807.14.peg.2510"/>
<accession>A0A0J6W2P3</accession>
<dbReference type="EMBL" id="JYNU01000014">
    <property type="protein sequence ID" value="KMO75957.1"/>
    <property type="molecule type" value="Genomic_DNA"/>
</dbReference>
<dbReference type="RefSeq" id="WP_048423320.1">
    <property type="nucleotide sequence ID" value="NZ_JYNU01000014.1"/>
</dbReference>
<name>A0A0J6W2P3_9MYCO</name>
<reference evidence="1 2" key="1">
    <citation type="journal article" date="2015" name="Genome Biol. Evol.">
        <title>Characterization of Three Mycobacterium spp. with Potential Use in Bioremediation by Genome Sequencing and Comparative Genomics.</title>
        <authorList>
            <person name="Das S."/>
            <person name="Pettersson B.M."/>
            <person name="Behra P.R."/>
            <person name="Ramesh M."/>
            <person name="Dasgupta S."/>
            <person name="Bhattacharya A."/>
            <person name="Kirsebom L.A."/>
        </authorList>
    </citation>
    <scope>NUCLEOTIDE SEQUENCE [LARGE SCALE GENOMIC DNA]</scope>
    <source>
        <strain evidence="1 2">DSM 44075</strain>
    </source>
</reference>
<dbReference type="SUPFAM" id="SSF140453">
    <property type="entry name" value="EsxAB dimer-like"/>
    <property type="match status" value="1"/>
</dbReference>